<evidence type="ECO:0000313" key="1">
    <source>
        <dbReference type="EMBL" id="KAJ9659801.1"/>
    </source>
</evidence>
<gene>
    <name evidence="1" type="primary">RGP1</name>
    <name evidence="1" type="ORF">H2198_002870</name>
</gene>
<protein>
    <submittedName>
        <fullName evidence="1">Golgi membrane exchange factor (Ric1p-Rgp1p) subunit</fullName>
    </submittedName>
</protein>
<reference evidence="1" key="1">
    <citation type="submission" date="2022-10" db="EMBL/GenBank/DDBJ databases">
        <title>Culturing micro-colonial fungi from biological soil crusts in the Mojave desert and describing Neophaeococcomyces mojavensis, and introducing the new genera and species Taxawa tesnikishii.</title>
        <authorList>
            <person name="Kurbessoian T."/>
            <person name="Stajich J.E."/>
        </authorList>
    </citation>
    <scope>NUCLEOTIDE SEQUENCE</scope>
    <source>
        <strain evidence="1">JES_112</strain>
    </source>
</reference>
<dbReference type="Proteomes" id="UP001172386">
    <property type="component" value="Unassembled WGS sequence"/>
</dbReference>
<comment type="caution">
    <text evidence="1">The sequence shown here is derived from an EMBL/GenBank/DDBJ whole genome shotgun (WGS) entry which is preliminary data.</text>
</comment>
<proteinExistence type="predicted"/>
<accession>A0ACC3ACS7</accession>
<name>A0ACC3ACS7_9EURO</name>
<dbReference type="EMBL" id="JAPDRQ010000036">
    <property type="protein sequence ID" value="KAJ9659801.1"/>
    <property type="molecule type" value="Genomic_DNA"/>
</dbReference>
<sequence length="797" mass="86351">MPSDVQVFVRFKEQCVFAGEELNCVITFKNVAELPEPPTPSSSTFRHNKRNSVTQLTAATAVNARLTPAERIHNARSPSAGHEERPRTHHQSSFSLSMPSTPVPRGPSPSNEIAAPAPTPGHKHQRSVSIMSMNSPVFPSGPQDTNATRPPAKPTGHRRSSTMQIPGASRRTSQTERQLTSEFHVNRAAGRRSPLSASHSPSSAELDTRPDFKFPPDRSGPQMDRLRPSPRSDAPITQHQRAISAASRGTSHRASMEIYSASNHSEETLASEQVSMVSERPTARPRVPSELIRNHYKMGPTAPRKPQAATLLMGYAQVNATFTLDASLVDQTPFEEVKKKGFLGGQAGGGVVGVKKKARPSSGLWGGFNFASIGESLESIMGGEISSSVKEMKAVTNARAIPLLSTPQSLLFVDVHLEPGDEKSFTFSYRLPRGLPASHRGKAIKIVYNLTIGIQGAPGNQQQVSDVRQVNVPFRVFPGVDGDGEVLGHDLMQPHVILKDLAKTAQIDNPEHDYTAKPPTTADIEASNTNFLEFVDGLLDRNRRRQSSSSILMESFNPVGGSAGLMQNQALRTINRAVMMSNQLGASSHSSTSPNRFEIASGGKRIAVVTLDRPLHRLGETVTVVVDFSNSERICSSLRATLETFEKVVPSLAVRSAATISRVTRKIYASRAENVLFMQRAVFCPTIPVLVSPTFITSGVSLDWFVKLEFGTVKEPTRDADDADDNDDIADDIASQSLAVKRATLLEELVQDERGVVEVAVESLDCDTFEVTIPITVYGDVVEDGTASADDVVGVPI</sequence>
<organism evidence="1 2">
    <name type="scientific">Neophaeococcomyces mojaviensis</name>
    <dbReference type="NCBI Taxonomy" id="3383035"/>
    <lineage>
        <taxon>Eukaryota</taxon>
        <taxon>Fungi</taxon>
        <taxon>Dikarya</taxon>
        <taxon>Ascomycota</taxon>
        <taxon>Pezizomycotina</taxon>
        <taxon>Eurotiomycetes</taxon>
        <taxon>Chaetothyriomycetidae</taxon>
        <taxon>Chaetothyriales</taxon>
        <taxon>Chaetothyriales incertae sedis</taxon>
        <taxon>Neophaeococcomyces</taxon>
    </lineage>
</organism>
<keyword evidence="2" id="KW-1185">Reference proteome</keyword>
<evidence type="ECO:0000313" key="2">
    <source>
        <dbReference type="Proteomes" id="UP001172386"/>
    </source>
</evidence>